<sequence>MKTRLVLADDHVIFRQGLAVLVGAEKYLKVVGVAGNGPEALELIRQQRPDIAILDISMPGQGAIEIAEIIATEALPTRVIALTMHKETLFVNGAIAAGVAGYVLKDNAFEDLIYAINAVLGGGTFISPAIADSAVGEKNAEDLLTRREKEVLKSIAGGMTNRQVAAALNISVKTVETHRTRIMRKLDLHNTVGLVRYALQNGFGL</sequence>
<dbReference type="InterPro" id="IPR001789">
    <property type="entry name" value="Sig_transdc_resp-reg_receiver"/>
</dbReference>
<dbReference type="InterPro" id="IPR039420">
    <property type="entry name" value="WalR-like"/>
</dbReference>
<evidence type="ECO:0000256" key="3">
    <source>
        <dbReference type="ARBA" id="ARBA00023125"/>
    </source>
</evidence>
<proteinExistence type="predicted"/>
<dbReference type="InterPro" id="IPR000792">
    <property type="entry name" value="Tscrpt_reg_LuxR_C"/>
</dbReference>
<evidence type="ECO:0000256" key="2">
    <source>
        <dbReference type="ARBA" id="ARBA00023015"/>
    </source>
</evidence>
<dbReference type="GO" id="GO:0000160">
    <property type="term" value="P:phosphorelay signal transduction system"/>
    <property type="evidence" value="ECO:0007669"/>
    <property type="project" value="InterPro"/>
</dbReference>
<evidence type="ECO:0000259" key="5">
    <source>
        <dbReference type="PROSITE" id="PS50043"/>
    </source>
</evidence>
<dbReference type="InterPro" id="IPR011006">
    <property type="entry name" value="CheY-like_superfamily"/>
</dbReference>
<dbReference type="PROSITE" id="PS00622">
    <property type="entry name" value="HTH_LUXR_1"/>
    <property type="match status" value="1"/>
</dbReference>
<keyword evidence="2" id="KW-0805">Transcription regulation</keyword>
<name>A0A3B0VQ04_9ZZZZ</name>
<dbReference type="CDD" id="cd06170">
    <property type="entry name" value="LuxR_C_like"/>
    <property type="match status" value="1"/>
</dbReference>
<dbReference type="PANTHER" id="PTHR43214">
    <property type="entry name" value="TWO-COMPONENT RESPONSE REGULATOR"/>
    <property type="match status" value="1"/>
</dbReference>
<dbReference type="SMART" id="SM00421">
    <property type="entry name" value="HTH_LUXR"/>
    <property type="match status" value="1"/>
</dbReference>
<evidence type="ECO:0000259" key="6">
    <source>
        <dbReference type="PROSITE" id="PS50110"/>
    </source>
</evidence>
<gene>
    <name evidence="7" type="ORF">MNBD_DELTA04-1356</name>
</gene>
<protein>
    <recommendedName>
        <fullName evidence="8">Two-component transcriptional response regulator, LuxR family</fullName>
    </recommendedName>
</protein>
<dbReference type="PROSITE" id="PS50110">
    <property type="entry name" value="RESPONSE_REGULATORY"/>
    <property type="match status" value="1"/>
</dbReference>
<keyword evidence="3" id="KW-0238">DNA-binding</keyword>
<dbReference type="PRINTS" id="PR00038">
    <property type="entry name" value="HTHLUXR"/>
</dbReference>
<reference evidence="7" key="1">
    <citation type="submission" date="2018-06" db="EMBL/GenBank/DDBJ databases">
        <authorList>
            <person name="Zhirakovskaya E."/>
        </authorList>
    </citation>
    <scope>NUCLEOTIDE SEQUENCE</scope>
</reference>
<accession>A0A3B0VQ04</accession>
<dbReference type="Pfam" id="PF00072">
    <property type="entry name" value="Response_reg"/>
    <property type="match status" value="1"/>
</dbReference>
<evidence type="ECO:0000313" key="7">
    <source>
        <dbReference type="EMBL" id="VAW38969.1"/>
    </source>
</evidence>
<dbReference type="SUPFAM" id="SSF46894">
    <property type="entry name" value="C-terminal effector domain of the bipartite response regulators"/>
    <property type="match status" value="1"/>
</dbReference>
<dbReference type="EMBL" id="UOEY01000065">
    <property type="protein sequence ID" value="VAW38969.1"/>
    <property type="molecule type" value="Genomic_DNA"/>
</dbReference>
<dbReference type="SUPFAM" id="SSF52172">
    <property type="entry name" value="CheY-like"/>
    <property type="match status" value="1"/>
</dbReference>
<dbReference type="Gene3D" id="3.40.50.2300">
    <property type="match status" value="1"/>
</dbReference>
<dbReference type="GO" id="GO:0006355">
    <property type="term" value="P:regulation of DNA-templated transcription"/>
    <property type="evidence" value="ECO:0007669"/>
    <property type="project" value="InterPro"/>
</dbReference>
<dbReference type="CDD" id="cd17535">
    <property type="entry name" value="REC_NarL-like"/>
    <property type="match status" value="1"/>
</dbReference>
<evidence type="ECO:0000256" key="4">
    <source>
        <dbReference type="ARBA" id="ARBA00023163"/>
    </source>
</evidence>
<feature type="domain" description="HTH luxR-type" evidence="5">
    <location>
        <begin position="137"/>
        <end position="202"/>
    </location>
</feature>
<keyword evidence="1" id="KW-0597">Phosphoprotein</keyword>
<dbReference type="AlphaFoldDB" id="A0A3B0VQ04"/>
<dbReference type="GO" id="GO:0003677">
    <property type="term" value="F:DNA binding"/>
    <property type="evidence" value="ECO:0007669"/>
    <property type="project" value="UniProtKB-KW"/>
</dbReference>
<dbReference type="SMART" id="SM00448">
    <property type="entry name" value="REC"/>
    <property type="match status" value="1"/>
</dbReference>
<dbReference type="Pfam" id="PF00196">
    <property type="entry name" value="GerE"/>
    <property type="match status" value="1"/>
</dbReference>
<evidence type="ECO:0008006" key="8">
    <source>
        <dbReference type="Google" id="ProtNLM"/>
    </source>
</evidence>
<evidence type="ECO:0000256" key="1">
    <source>
        <dbReference type="ARBA" id="ARBA00022553"/>
    </source>
</evidence>
<feature type="domain" description="Response regulatory" evidence="6">
    <location>
        <begin position="4"/>
        <end position="120"/>
    </location>
</feature>
<dbReference type="PROSITE" id="PS50043">
    <property type="entry name" value="HTH_LUXR_2"/>
    <property type="match status" value="1"/>
</dbReference>
<organism evidence="7">
    <name type="scientific">hydrothermal vent metagenome</name>
    <dbReference type="NCBI Taxonomy" id="652676"/>
    <lineage>
        <taxon>unclassified sequences</taxon>
        <taxon>metagenomes</taxon>
        <taxon>ecological metagenomes</taxon>
    </lineage>
</organism>
<dbReference type="InterPro" id="IPR058245">
    <property type="entry name" value="NreC/VraR/RcsB-like_REC"/>
</dbReference>
<dbReference type="InterPro" id="IPR016032">
    <property type="entry name" value="Sig_transdc_resp-reg_C-effctor"/>
</dbReference>
<dbReference type="PANTHER" id="PTHR43214:SF41">
    <property type="entry name" value="NITRATE_NITRITE RESPONSE REGULATOR PROTEIN NARP"/>
    <property type="match status" value="1"/>
</dbReference>
<keyword evidence="4" id="KW-0804">Transcription</keyword>